<sequence length="508" mass="56788">METQIPSVEKIKIQPEDVVIAVIGPTGAGKSTFVQLATNADVGISHKLPSCTESIRVFQVPFSSPQDKRIFVIDTPGFDGSSLSDAKLLEQMARWLAKTYDNQIKLSGLLYFHRISDNRMSGSSLKSLKIVEKLSGDKFKSVVLVTTMWDEVDEKVGEQRERELETIYWKPLMKRGSTTHRFSGTSDSALDILRPIIENSTTPLALLLQEEIQNGLGLHQTKAASGLELEYSAIAQEHAALCTKIQVALRGPTTLDDDQLRKWMSQCRRLHAKVLEAQAKATASKPPGLWGRLQGKFKSRQVPPSTNGPEIRFEDITLDDRVILVLSQTGAGKSSFICDCSGYDRRNIGHSLESSTKEIKIVRAPVEPGEDGLVFVDTPGFDNSDQIGFTDAVIQQKISDLCYAFQKKGIIPKGVLYLFDMSNNLRPESYSAIWALYKFSMPENLVIATTMWDQADDSDRKESHLREERWSSMINAGALMERIWESERPIVTRRIVDMLTRDSDGSQL</sequence>
<dbReference type="Pfam" id="PF01926">
    <property type="entry name" value="MMR_HSR1"/>
    <property type="match status" value="1"/>
</dbReference>
<dbReference type="AlphaFoldDB" id="A0A9P6EPI9"/>
<dbReference type="SUPFAM" id="SSF52540">
    <property type="entry name" value="P-loop containing nucleoside triphosphate hydrolases"/>
    <property type="match status" value="2"/>
</dbReference>
<proteinExistence type="predicted"/>
<accession>A0A9P6EPI9</accession>
<dbReference type="EMBL" id="MU157828">
    <property type="protein sequence ID" value="KAF9533603.1"/>
    <property type="molecule type" value="Genomic_DNA"/>
</dbReference>
<gene>
    <name evidence="2" type="ORF">CPB83DRAFT_845548</name>
</gene>
<dbReference type="Gene3D" id="3.40.50.300">
    <property type="entry name" value="P-loop containing nucleotide triphosphate hydrolases"/>
    <property type="match status" value="2"/>
</dbReference>
<dbReference type="Proteomes" id="UP000807306">
    <property type="component" value="Unassembled WGS sequence"/>
</dbReference>
<dbReference type="GO" id="GO:0005525">
    <property type="term" value="F:GTP binding"/>
    <property type="evidence" value="ECO:0007669"/>
    <property type="project" value="InterPro"/>
</dbReference>
<evidence type="ECO:0000313" key="2">
    <source>
        <dbReference type="EMBL" id="KAF9533603.1"/>
    </source>
</evidence>
<feature type="domain" description="G" evidence="1">
    <location>
        <begin position="20"/>
        <end position="105"/>
    </location>
</feature>
<dbReference type="GO" id="GO:0016787">
    <property type="term" value="F:hydrolase activity"/>
    <property type="evidence" value="ECO:0007669"/>
    <property type="project" value="UniProtKB-KW"/>
</dbReference>
<evidence type="ECO:0000259" key="1">
    <source>
        <dbReference type="Pfam" id="PF01926"/>
    </source>
</evidence>
<dbReference type="OrthoDB" id="3127457at2759"/>
<evidence type="ECO:0000313" key="3">
    <source>
        <dbReference type="Proteomes" id="UP000807306"/>
    </source>
</evidence>
<name>A0A9P6EPI9_9AGAR</name>
<dbReference type="InterPro" id="IPR006073">
    <property type="entry name" value="GTP-bd"/>
</dbReference>
<dbReference type="InterPro" id="IPR027417">
    <property type="entry name" value="P-loop_NTPase"/>
</dbReference>
<keyword evidence="2" id="KW-0378">Hydrolase</keyword>
<dbReference type="CDD" id="cd00882">
    <property type="entry name" value="Ras_like_GTPase"/>
    <property type="match status" value="2"/>
</dbReference>
<keyword evidence="3" id="KW-1185">Reference proteome</keyword>
<comment type="caution">
    <text evidence="2">The sequence shown here is derived from an EMBL/GenBank/DDBJ whole genome shotgun (WGS) entry which is preliminary data.</text>
</comment>
<protein>
    <submittedName>
        <fullName evidence="2">P-loop containing nucleoside triphosphate hydrolase protein</fullName>
    </submittedName>
</protein>
<organism evidence="2 3">
    <name type="scientific">Crepidotus variabilis</name>
    <dbReference type="NCBI Taxonomy" id="179855"/>
    <lineage>
        <taxon>Eukaryota</taxon>
        <taxon>Fungi</taxon>
        <taxon>Dikarya</taxon>
        <taxon>Basidiomycota</taxon>
        <taxon>Agaricomycotina</taxon>
        <taxon>Agaricomycetes</taxon>
        <taxon>Agaricomycetidae</taxon>
        <taxon>Agaricales</taxon>
        <taxon>Agaricineae</taxon>
        <taxon>Crepidotaceae</taxon>
        <taxon>Crepidotus</taxon>
    </lineage>
</organism>
<reference evidence="2" key="1">
    <citation type="submission" date="2020-11" db="EMBL/GenBank/DDBJ databases">
        <authorList>
            <consortium name="DOE Joint Genome Institute"/>
            <person name="Ahrendt S."/>
            <person name="Riley R."/>
            <person name="Andreopoulos W."/>
            <person name="Labutti K."/>
            <person name="Pangilinan J."/>
            <person name="Ruiz-Duenas F.J."/>
            <person name="Barrasa J.M."/>
            <person name="Sanchez-Garcia M."/>
            <person name="Camarero S."/>
            <person name="Miyauchi S."/>
            <person name="Serrano A."/>
            <person name="Linde D."/>
            <person name="Babiker R."/>
            <person name="Drula E."/>
            <person name="Ayuso-Fernandez I."/>
            <person name="Pacheco R."/>
            <person name="Padilla G."/>
            <person name="Ferreira P."/>
            <person name="Barriuso J."/>
            <person name="Kellner H."/>
            <person name="Castanera R."/>
            <person name="Alfaro M."/>
            <person name="Ramirez L."/>
            <person name="Pisabarro A.G."/>
            <person name="Kuo A."/>
            <person name="Tritt A."/>
            <person name="Lipzen A."/>
            <person name="He G."/>
            <person name="Yan M."/>
            <person name="Ng V."/>
            <person name="Cullen D."/>
            <person name="Martin F."/>
            <person name="Rosso M.-N."/>
            <person name="Henrissat B."/>
            <person name="Hibbett D."/>
            <person name="Martinez A.T."/>
            <person name="Grigoriev I.V."/>
        </authorList>
    </citation>
    <scope>NUCLEOTIDE SEQUENCE</scope>
    <source>
        <strain evidence="2">CBS 506.95</strain>
    </source>
</reference>